<organism evidence="1 2">
    <name type="scientific">Bradyrhizobium diazoefficiens</name>
    <dbReference type="NCBI Taxonomy" id="1355477"/>
    <lineage>
        <taxon>Bacteria</taxon>
        <taxon>Pseudomonadati</taxon>
        <taxon>Pseudomonadota</taxon>
        <taxon>Alphaproteobacteria</taxon>
        <taxon>Hyphomicrobiales</taxon>
        <taxon>Nitrobacteraceae</taxon>
        <taxon>Bradyrhizobium</taxon>
    </lineage>
</organism>
<sequence length="278" mass="30856">MGSNSIKALTPTLALLNVRLGYWLNNPRYVEATARPQRRSTPLFLWSEISGRLYENSDGVYLTDGGHIENLGVYELLRRRCKVIVAVDAEADAPMNFSSLMKLQRYARIDLGVRIDLPWTPIRDRTRAIMAENADRKSAQASSGAADEAPHVHVAIGSIDYGGDDKGYLVYIKSSLSSDENDYIRDYARRNDTFPHETTGDQFFSEEQFEVYRALGFHMTHGFLAGDHSVAVGPGTDPRMARFTEAGEKAIDAVRAALGLPEPRRPTVSVTATMIDQG</sequence>
<accession>A0A0E4BRQ0</accession>
<protein>
    <submittedName>
        <fullName evidence="1">Uncharacterized protein</fullName>
    </submittedName>
</protein>
<reference evidence="1 2" key="1">
    <citation type="submission" date="2014-11" db="EMBL/GenBank/DDBJ databases">
        <title>Symbiosis island explosion on the genome of extra-slow-growing strains of soybean bradyrhizobia with massive insertion sequences.</title>
        <authorList>
            <person name="Iida T."/>
            <person name="Minamisawa K."/>
        </authorList>
    </citation>
    <scope>NUCLEOTIDE SEQUENCE [LARGE SCALE GENOMIC DNA]</scope>
    <source>
        <strain evidence="1 2">NK6</strain>
    </source>
</reference>
<evidence type="ECO:0000313" key="2">
    <source>
        <dbReference type="Proteomes" id="UP000063308"/>
    </source>
</evidence>
<dbReference type="GO" id="GO:0004623">
    <property type="term" value="F:phospholipase A2 activity"/>
    <property type="evidence" value="ECO:0007669"/>
    <property type="project" value="TreeGrafter"/>
</dbReference>
<dbReference type="PANTHER" id="PTHR10728:SF40">
    <property type="entry name" value="PATATIN FAMILY PROTEIN"/>
    <property type="match status" value="1"/>
</dbReference>
<dbReference type="InterPro" id="IPR016035">
    <property type="entry name" value="Acyl_Trfase/lysoPLipase"/>
</dbReference>
<dbReference type="Gene3D" id="3.40.1090.10">
    <property type="entry name" value="Cytosolic phospholipase A2 catalytic domain"/>
    <property type="match status" value="1"/>
</dbReference>
<dbReference type="Proteomes" id="UP000063308">
    <property type="component" value="Chromosome"/>
</dbReference>
<dbReference type="AlphaFoldDB" id="A0A0E4BRQ0"/>
<name>A0A0E4BRQ0_9BRAD</name>
<dbReference type="PANTHER" id="PTHR10728">
    <property type="entry name" value="CYTOSOLIC PHOSPHOLIPASE A2"/>
    <property type="match status" value="1"/>
</dbReference>
<proteinExistence type="predicted"/>
<dbReference type="EMBL" id="AP014685">
    <property type="protein sequence ID" value="BAR58276.1"/>
    <property type="molecule type" value="Genomic_DNA"/>
</dbReference>
<dbReference type="SUPFAM" id="SSF52151">
    <property type="entry name" value="FabD/lysophospholipase-like"/>
    <property type="match status" value="1"/>
</dbReference>
<dbReference type="GO" id="GO:0046475">
    <property type="term" value="P:glycerophospholipid catabolic process"/>
    <property type="evidence" value="ECO:0007669"/>
    <property type="project" value="TreeGrafter"/>
</dbReference>
<evidence type="ECO:0000313" key="1">
    <source>
        <dbReference type="EMBL" id="BAR58276.1"/>
    </source>
</evidence>
<dbReference type="GO" id="GO:0005829">
    <property type="term" value="C:cytosol"/>
    <property type="evidence" value="ECO:0007669"/>
    <property type="project" value="TreeGrafter"/>
</dbReference>
<gene>
    <name evidence="1" type="ORF">NK6_5117</name>
</gene>